<reference evidence="1 2" key="1">
    <citation type="journal article" date="2021" name="Sci. Rep.">
        <title>Chromosome anchoring in Senegalese sole (Solea senegalensis) reveals sex-associated markers and genome rearrangements in flatfish.</title>
        <authorList>
            <person name="Guerrero-Cozar I."/>
            <person name="Gomez-Garrido J."/>
            <person name="Berbel C."/>
            <person name="Martinez-Blanch J.F."/>
            <person name="Alioto T."/>
            <person name="Claros M.G."/>
            <person name="Gagnaire P.A."/>
            <person name="Manchado M."/>
        </authorList>
    </citation>
    <scope>NUCLEOTIDE SEQUENCE [LARGE SCALE GENOMIC DNA]</scope>
    <source>
        <strain evidence="1">Sse05_10M</strain>
    </source>
</reference>
<dbReference type="EMBL" id="JAGKHQ010000012">
    <property type="protein sequence ID" value="KAG7501575.1"/>
    <property type="molecule type" value="Genomic_DNA"/>
</dbReference>
<evidence type="ECO:0000313" key="1">
    <source>
        <dbReference type="EMBL" id="KAG7501575.1"/>
    </source>
</evidence>
<dbReference type="AlphaFoldDB" id="A0AAV6R947"/>
<proteinExistence type="predicted"/>
<sequence>MGTRSSLGFISSQKTWTLTIMRDELEDLIPSSILIAIELQDTKTFYDAGLRPASVLQHCRDYVIQLSCEAHHLHVVVSQRRIGNFTMDSFYLFMPPDTADP</sequence>
<keyword evidence="2" id="KW-1185">Reference proteome</keyword>
<protein>
    <submittedName>
        <fullName evidence="1">Uncharacterized protein</fullName>
    </submittedName>
</protein>
<gene>
    <name evidence="1" type="ORF">JOB18_002418</name>
</gene>
<name>A0AAV6R947_SOLSE</name>
<evidence type="ECO:0000313" key="2">
    <source>
        <dbReference type="Proteomes" id="UP000693946"/>
    </source>
</evidence>
<accession>A0AAV6R947</accession>
<comment type="caution">
    <text evidence="1">The sequence shown here is derived from an EMBL/GenBank/DDBJ whole genome shotgun (WGS) entry which is preliminary data.</text>
</comment>
<dbReference type="Proteomes" id="UP000693946">
    <property type="component" value="Linkage Group LG2"/>
</dbReference>
<feature type="non-terminal residue" evidence="1">
    <location>
        <position position="101"/>
    </location>
</feature>
<organism evidence="1 2">
    <name type="scientific">Solea senegalensis</name>
    <name type="common">Senegalese sole</name>
    <dbReference type="NCBI Taxonomy" id="28829"/>
    <lineage>
        <taxon>Eukaryota</taxon>
        <taxon>Metazoa</taxon>
        <taxon>Chordata</taxon>
        <taxon>Craniata</taxon>
        <taxon>Vertebrata</taxon>
        <taxon>Euteleostomi</taxon>
        <taxon>Actinopterygii</taxon>
        <taxon>Neopterygii</taxon>
        <taxon>Teleostei</taxon>
        <taxon>Neoteleostei</taxon>
        <taxon>Acanthomorphata</taxon>
        <taxon>Carangaria</taxon>
        <taxon>Pleuronectiformes</taxon>
        <taxon>Pleuronectoidei</taxon>
        <taxon>Soleidae</taxon>
        <taxon>Solea</taxon>
    </lineage>
</organism>